<sequence length="713" mass="81072">MFCGGSQKYSFQVLRMIAALVPYLVATCQFQGEAYEVETFSDTHDQLKIEIRHSGSGEEWHVQLTAAYVEELTRKTGNFKRFDTFCAMIQSALSQRSSALNLDLVSYDDLEALRQSKLKSRILNAANSTIPLKNNRYYMILSYVTEFDKIHYPIPLTYVGCLSLEACRELIRKLRTKLYGEKAHVTKPVDSLLTTDSRNTILQLQTQNKALMQELEMLRSQVDVYERSKMNGFGNEFREFGVPEELRVLVNNLETELLNEKSKNSRQIIEYRREVARLQAELSSSNACQRNMSRRIEQLTNELAVFKRRRPPCQQETRPFALGIRSVSAGLPHSTPHMLPPKNNYDRSHQTGHLSRRDSQLRGGSLDLAQMTRNNNAVHPDSIRASPSFVPKGFSQPVRRAGSASPHLYRPTATPLCESIRYRLNSISRSREPSPLSFKASRSPLSRSRSCSEDRTAHGYEKSTHRFDPTAYVRERQQQKQEREMKRQAERQAQLSANTLAHGHTNLDPWRSRYTPSRLSHDTRASSMGRSPGVMAVRHSDFSSPALSSSCDSLASRSARPSRERNRSSSHQSGSLRGAPGGYCPRLVRQTVRSPNLQASSPDDSIFTPSQRHKRGSLHQGSTSRHRNRSPSLLNNRTSPILSLQDSVNSVEDGSDIDSNQSSRLRESKRKSGRASNRPKKPLRLGDRNDELEEIDRRLNVLQDFFQKYLNTA</sequence>
<feature type="compositionally biased region" description="Polar residues" evidence="2">
    <location>
        <begin position="630"/>
        <end position="663"/>
    </location>
</feature>
<evidence type="ECO:0000313" key="5">
    <source>
        <dbReference type="Proteomes" id="UP000230066"/>
    </source>
</evidence>
<dbReference type="EMBL" id="JXXN02000749">
    <property type="protein sequence ID" value="THD26418.1"/>
    <property type="molecule type" value="Genomic_DNA"/>
</dbReference>
<keyword evidence="1" id="KW-0175">Coiled coil</keyword>
<evidence type="ECO:0000313" key="4">
    <source>
        <dbReference type="EMBL" id="THD26418.1"/>
    </source>
</evidence>
<dbReference type="CDD" id="cd22284">
    <property type="entry name" value="HD_CCDC61_N"/>
    <property type="match status" value="1"/>
</dbReference>
<protein>
    <recommendedName>
        <fullName evidence="6">Coiled-coil domain-containing protein 61</fullName>
    </recommendedName>
</protein>
<feature type="region of interest" description="Disordered" evidence="2">
    <location>
        <begin position="333"/>
        <end position="362"/>
    </location>
</feature>
<feature type="coiled-coil region" evidence="1">
    <location>
        <begin position="201"/>
        <end position="228"/>
    </location>
</feature>
<gene>
    <name evidence="4" type="ORF">D915_002518</name>
</gene>
<name>A0A4E0RVJ5_FASHE</name>
<keyword evidence="5" id="KW-1185">Reference proteome</keyword>
<feature type="chain" id="PRO_5020022684" description="Coiled-coil domain-containing protein 61" evidence="3">
    <location>
        <begin position="27"/>
        <end position="713"/>
    </location>
</feature>
<feature type="compositionally biased region" description="Basic residues" evidence="2">
    <location>
        <begin position="667"/>
        <end position="683"/>
    </location>
</feature>
<feature type="compositionally biased region" description="Low complexity" evidence="2">
    <location>
        <begin position="542"/>
        <end position="559"/>
    </location>
</feature>
<evidence type="ECO:0000256" key="1">
    <source>
        <dbReference type="SAM" id="Coils"/>
    </source>
</evidence>
<feature type="region of interest" description="Disordered" evidence="2">
    <location>
        <begin position="429"/>
        <end position="689"/>
    </location>
</feature>
<accession>A0A4E0RVJ5</accession>
<evidence type="ECO:0000256" key="2">
    <source>
        <dbReference type="SAM" id="MobiDB-lite"/>
    </source>
</evidence>
<feature type="signal peptide" evidence="3">
    <location>
        <begin position="1"/>
        <end position="26"/>
    </location>
</feature>
<organism evidence="4 5">
    <name type="scientific">Fasciola hepatica</name>
    <name type="common">Liver fluke</name>
    <dbReference type="NCBI Taxonomy" id="6192"/>
    <lineage>
        <taxon>Eukaryota</taxon>
        <taxon>Metazoa</taxon>
        <taxon>Spiralia</taxon>
        <taxon>Lophotrochozoa</taxon>
        <taxon>Platyhelminthes</taxon>
        <taxon>Trematoda</taxon>
        <taxon>Digenea</taxon>
        <taxon>Plagiorchiida</taxon>
        <taxon>Echinostomata</taxon>
        <taxon>Echinostomatoidea</taxon>
        <taxon>Fasciolidae</taxon>
        <taxon>Fasciola</taxon>
    </lineage>
</organism>
<feature type="region of interest" description="Disordered" evidence="2">
    <location>
        <begin position="378"/>
        <end position="411"/>
    </location>
</feature>
<dbReference type="AlphaFoldDB" id="A0A4E0RVJ5"/>
<dbReference type="InterPro" id="IPR049733">
    <property type="entry name" value="CCDC61_N"/>
</dbReference>
<proteinExistence type="predicted"/>
<evidence type="ECO:0008006" key="6">
    <source>
        <dbReference type="Google" id="ProtNLM"/>
    </source>
</evidence>
<feature type="compositionally biased region" description="Basic and acidic residues" evidence="2">
    <location>
        <begin position="450"/>
        <end position="490"/>
    </location>
</feature>
<keyword evidence="3" id="KW-0732">Signal</keyword>
<dbReference type="Proteomes" id="UP000230066">
    <property type="component" value="Unassembled WGS sequence"/>
</dbReference>
<evidence type="ECO:0000256" key="3">
    <source>
        <dbReference type="SAM" id="SignalP"/>
    </source>
</evidence>
<comment type="caution">
    <text evidence="4">The sequence shown here is derived from an EMBL/GenBank/DDBJ whole genome shotgun (WGS) entry which is preliminary data.</text>
</comment>
<feature type="compositionally biased region" description="Polar residues" evidence="2">
    <location>
        <begin position="591"/>
        <end position="610"/>
    </location>
</feature>
<feature type="compositionally biased region" description="Basic and acidic residues" evidence="2">
    <location>
        <begin position="344"/>
        <end position="360"/>
    </location>
</feature>
<feature type="coiled-coil region" evidence="1">
    <location>
        <begin position="261"/>
        <end position="309"/>
    </location>
</feature>
<reference evidence="4" key="1">
    <citation type="submission" date="2019-03" db="EMBL/GenBank/DDBJ databases">
        <title>Improved annotation for the trematode Fasciola hepatica.</title>
        <authorList>
            <person name="Choi Y.-J."/>
            <person name="Martin J."/>
            <person name="Mitreva M."/>
        </authorList>
    </citation>
    <scope>NUCLEOTIDE SEQUENCE [LARGE SCALE GENOMIC DNA]</scope>
</reference>